<evidence type="ECO:0000313" key="3">
    <source>
        <dbReference type="Proteomes" id="UP000501802"/>
    </source>
</evidence>
<reference evidence="2 3" key="1">
    <citation type="submission" date="2020-03" db="EMBL/GenBank/DDBJ databases">
        <authorList>
            <person name="Kim M.K."/>
        </authorList>
    </citation>
    <scope>NUCLEOTIDE SEQUENCE [LARGE SCALE GENOMIC DNA]</scope>
    <source>
        <strain evidence="2 3">BT328</strain>
    </source>
</reference>
<dbReference type="Proteomes" id="UP000501802">
    <property type="component" value="Chromosome"/>
</dbReference>
<dbReference type="AlphaFoldDB" id="A0A6G9AQA6"/>
<dbReference type="RefSeq" id="WP_167211152.1">
    <property type="nucleotide sequence ID" value="NZ_CP050063.1"/>
</dbReference>
<dbReference type="KEGG" id="spib:G8759_19595"/>
<accession>A0A6G9AQA6</accession>
<dbReference type="EMBL" id="CP050063">
    <property type="protein sequence ID" value="QIP14657.1"/>
    <property type="molecule type" value="Genomic_DNA"/>
</dbReference>
<protein>
    <submittedName>
        <fullName evidence="2">Alpha/beta hydrolase</fullName>
    </submittedName>
</protein>
<dbReference type="SUPFAM" id="SSF53474">
    <property type="entry name" value="alpha/beta-Hydrolases"/>
    <property type="match status" value="1"/>
</dbReference>
<evidence type="ECO:0000259" key="1">
    <source>
        <dbReference type="Pfam" id="PF01738"/>
    </source>
</evidence>
<dbReference type="Pfam" id="PF01738">
    <property type="entry name" value="DLH"/>
    <property type="match status" value="1"/>
</dbReference>
<gene>
    <name evidence="2" type="ORF">G8759_19595</name>
</gene>
<keyword evidence="3" id="KW-1185">Reference proteome</keyword>
<name>A0A6G9AQA6_9BACT</name>
<feature type="domain" description="Dienelactone hydrolase" evidence="1">
    <location>
        <begin position="151"/>
        <end position="235"/>
    </location>
</feature>
<organism evidence="2 3">
    <name type="scientific">Spirosoma aureum</name>
    <dbReference type="NCBI Taxonomy" id="2692134"/>
    <lineage>
        <taxon>Bacteria</taxon>
        <taxon>Pseudomonadati</taxon>
        <taxon>Bacteroidota</taxon>
        <taxon>Cytophagia</taxon>
        <taxon>Cytophagales</taxon>
        <taxon>Cytophagaceae</taxon>
        <taxon>Spirosoma</taxon>
    </lineage>
</organism>
<dbReference type="Gene3D" id="3.40.50.1820">
    <property type="entry name" value="alpha/beta hydrolase"/>
    <property type="match status" value="1"/>
</dbReference>
<sequence>MLKKWWLQLGVVLLLAFYKSEFRTNLSNAAPTHILTASKNPPKPLITNKKEQLKKLYQLLGKLPDRNRPISVTLLSTQETDELIIEKLLLDINGQELVPAYFTKPRNHTGKLPIVLFNHSHFGQYEVGKEEFVRGRPEMQQPPFALALGRAGYAGLCLDSWCFGERQNRKELDTFKEMLWHGQVLWGMMVYDNLRALDYLQTRPDVDTKRIATMGMSMGSTMAWWLAALDERIKVCVDLCCLTDYQALLDAKGLGLHGIYYYVPDLLTHFTTSDINGLISPRPHFSLAGRFDALTPLPGLEKIDRSLKVIYQQDGAPDAWQLRIYDVGHQETAAMRTDIMAFYKKWL</sequence>
<dbReference type="PANTHER" id="PTHR47381:SF3">
    <property type="entry name" value="ALPHA_BETA-HYDROLASES SUPERFAMILY PROTEIN"/>
    <property type="match status" value="1"/>
</dbReference>
<dbReference type="InterPro" id="IPR029058">
    <property type="entry name" value="AB_hydrolase_fold"/>
</dbReference>
<dbReference type="GO" id="GO:0016787">
    <property type="term" value="F:hydrolase activity"/>
    <property type="evidence" value="ECO:0007669"/>
    <property type="project" value="UniProtKB-KW"/>
</dbReference>
<keyword evidence="2" id="KW-0378">Hydrolase</keyword>
<evidence type="ECO:0000313" key="2">
    <source>
        <dbReference type="EMBL" id="QIP14657.1"/>
    </source>
</evidence>
<dbReference type="InterPro" id="IPR002925">
    <property type="entry name" value="Dienelactn_hydro"/>
</dbReference>
<dbReference type="PANTHER" id="PTHR47381">
    <property type="entry name" value="ALPHA/BETA-HYDROLASES SUPERFAMILY PROTEIN"/>
    <property type="match status" value="1"/>
</dbReference>
<proteinExistence type="predicted"/>